<evidence type="ECO:0000313" key="1">
    <source>
        <dbReference type="EMBL" id="GBP36425.1"/>
    </source>
</evidence>
<dbReference type="Proteomes" id="UP000299102">
    <property type="component" value="Unassembled WGS sequence"/>
</dbReference>
<dbReference type="EMBL" id="BGZK01000318">
    <property type="protein sequence ID" value="GBP36425.1"/>
    <property type="molecule type" value="Genomic_DNA"/>
</dbReference>
<name>A0A4C1VFH3_EUMVA</name>
<organism evidence="1 2">
    <name type="scientific">Eumeta variegata</name>
    <name type="common">Bagworm moth</name>
    <name type="synonym">Eumeta japonica</name>
    <dbReference type="NCBI Taxonomy" id="151549"/>
    <lineage>
        <taxon>Eukaryota</taxon>
        <taxon>Metazoa</taxon>
        <taxon>Ecdysozoa</taxon>
        <taxon>Arthropoda</taxon>
        <taxon>Hexapoda</taxon>
        <taxon>Insecta</taxon>
        <taxon>Pterygota</taxon>
        <taxon>Neoptera</taxon>
        <taxon>Endopterygota</taxon>
        <taxon>Lepidoptera</taxon>
        <taxon>Glossata</taxon>
        <taxon>Ditrysia</taxon>
        <taxon>Tineoidea</taxon>
        <taxon>Psychidae</taxon>
        <taxon>Oiketicinae</taxon>
        <taxon>Eumeta</taxon>
    </lineage>
</organism>
<accession>A0A4C1VFH3</accession>
<keyword evidence="2" id="KW-1185">Reference proteome</keyword>
<reference evidence="1 2" key="1">
    <citation type="journal article" date="2019" name="Commun. Biol.">
        <title>The bagworm genome reveals a unique fibroin gene that provides high tensile strength.</title>
        <authorList>
            <person name="Kono N."/>
            <person name="Nakamura H."/>
            <person name="Ohtoshi R."/>
            <person name="Tomita M."/>
            <person name="Numata K."/>
            <person name="Arakawa K."/>
        </authorList>
    </citation>
    <scope>NUCLEOTIDE SEQUENCE [LARGE SCALE GENOMIC DNA]</scope>
</reference>
<proteinExistence type="predicted"/>
<gene>
    <name evidence="1" type="ORF">EVAR_88005_1</name>
</gene>
<protein>
    <submittedName>
        <fullName evidence="1">Uncharacterized protein</fullName>
    </submittedName>
</protein>
<comment type="caution">
    <text evidence="1">The sequence shown here is derived from an EMBL/GenBank/DDBJ whole genome shotgun (WGS) entry which is preliminary data.</text>
</comment>
<sequence length="120" mass="13993">MREETPQQRRRQLLQFRIFSPMLCINSILDTHEYRHKCVYAFAPLLRTVADAREDRLSGHGVFVRLCVRCGQARHRRHVSLTRDRNVSPAARSAQLIPLFAQLPLSALARPLRARRRPAR</sequence>
<dbReference type="AlphaFoldDB" id="A0A4C1VFH3"/>
<evidence type="ECO:0000313" key="2">
    <source>
        <dbReference type="Proteomes" id="UP000299102"/>
    </source>
</evidence>